<keyword evidence="2" id="KW-1185">Reference proteome</keyword>
<comment type="caution">
    <text evidence="1">The sequence shown here is derived from an EMBL/GenBank/DDBJ whole genome shotgun (WGS) entry which is preliminary data.</text>
</comment>
<gene>
    <name evidence="1" type="ORF">VTK73DRAFT_8486</name>
</gene>
<sequence>MGVRSIPSPASITKEEFEKYLDRYDSCIEAVSQSKGSRHGERSLLDLDEYRYGEAVATFGSTPPKREMELEDVKTLVHWKL</sequence>
<dbReference type="EMBL" id="JAZHXJ010000618">
    <property type="protein sequence ID" value="KAL1855754.1"/>
    <property type="molecule type" value="Genomic_DNA"/>
</dbReference>
<name>A0ABR3W867_9PEZI</name>
<evidence type="ECO:0000313" key="2">
    <source>
        <dbReference type="Proteomes" id="UP001586593"/>
    </source>
</evidence>
<accession>A0ABR3W867</accession>
<reference evidence="1 2" key="1">
    <citation type="journal article" date="2024" name="Commun. Biol.">
        <title>Comparative genomic analysis of thermophilic fungi reveals convergent evolutionary adaptations and gene losses.</title>
        <authorList>
            <person name="Steindorff A.S."/>
            <person name="Aguilar-Pontes M.V."/>
            <person name="Robinson A.J."/>
            <person name="Andreopoulos B."/>
            <person name="LaButti K."/>
            <person name="Kuo A."/>
            <person name="Mondo S."/>
            <person name="Riley R."/>
            <person name="Otillar R."/>
            <person name="Haridas S."/>
            <person name="Lipzen A."/>
            <person name="Grimwood J."/>
            <person name="Schmutz J."/>
            <person name="Clum A."/>
            <person name="Reid I.D."/>
            <person name="Moisan M.C."/>
            <person name="Butler G."/>
            <person name="Nguyen T.T.M."/>
            <person name="Dewar K."/>
            <person name="Conant G."/>
            <person name="Drula E."/>
            <person name="Henrissat B."/>
            <person name="Hansel C."/>
            <person name="Singer S."/>
            <person name="Hutchinson M.I."/>
            <person name="de Vries R.P."/>
            <person name="Natvig D.O."/>
            <person name="Powell A.J."/>
            <person name="Tsang A."/>
            <person name="Grigoriev I.V."/>
        </authorList>
    </citation>
    <scope>NUCLEOTIDE SEQUENCE [LARGE SCALE GENOMIC DNA]</scope>
    <source>
        <strain evidence="1 2">ATCC 24622</strain>
    </source>
</reference>
<protein>
    <submittedName>
        <fullName evidence="1">Uncharacterized protein</fullName>
    </submittedName>
</protein>
<evidence type="ECO:0000313" key="1">
    <source>
        <dbReference type="EMBL" id="KAL1855754.1"/>
    </source>
</evidence>
<proteinExistence type="predicted"/>
<dbReference type="Proteomes" id="UP001586593">
    <property type="component" value="Unassembled WGS sequence"/>
</dbReference>
<organism evidence="1 2">
    <name type="scientific">Phialemonium thermophilum</name>
    <dbReference type="NCBI Taxonomy" id="223376"/>
    <lineage>
        <taxon>Eukaryota</taxon>
        <taxon>Fungi</taxon>
        <taxon>Dikarya</taxon>
        <taxon>Ascomycota</taxon>
        <taxon>Pezizomycotina</taxon>
        <taxon>Sordariomycetes</taxon>
        <taxon>Sordariomycetidae</taxon>
        <taxon>Cephalothecales</taxon>
        <taxon>Cephalothecaceae</taxon>
        <taxon>Phialemonium</taxon>
    </lineage>
</organism>